<feature type="chain" id="PRO_5002100533" description="Lipoprotein" evidence="2">
    <location>
        <begin position="20"/>
        <end position="655"/>
    </location>
</feature>
<keyword evidence="4" id="KW-1185">Reference proteome</keyword>
<evidence type="ECO:0000313" key="4">
    <source>
        <dbReference type="Proteomes" id="UP000031197"/>
    </source>
</evidence>
<feature type="compositionally biased region" description="Polar residues" evidence="1">
    <location>
        <begin position="605"/>
        <end position="616"/>
    </location>
</feature>
<accession>A0A0B3XTD5</accession>
<organism evidence="3 4">
    <name type="scientific">Alteromonas marina</name>
    <dbReference type="NCBI Taxonomy" id="203795"/>
    <lineage>
        <taxon>Bacteria</taxon>
        <taxon>Pseudomonadati</taxon>
        <taxon>Pseudomonadota</taxon>
        <taxon>Gammaproteobacteria</taxon>
        <taxon>Alteromonadales</taxon>
        <taxon>Alteromonadaceae</taxon>
        <taxon>Alteromonas/Salinimonas group</taxon>
        <taxon>Alteromonas</taxon>
    </lineage>
</organism>
<evidence type="ECO:0000256" key="1">
    <source>
        <dbReference type="SAM" id="MobiDB-lite"/>
    </source>
</evidence>
<dbReference type="EMBL" id="JWLW01000018">
    <property type="protein sequence ID" value="KHT51993.1"/>
    <property type="molecule type" value="Genomic_DNA"/>
</dbReference>
<protein>
    <recommendedName>
        <fullName evidence="5">Lipoprotein</fullName>
    </recommendedName>
</protein>
<name>A0A0B3XTD5_9ALTE</name>
<dbReference type="AlphaFoldDB" id="A0A0B3XTD5"/>
<reference evidence="3 4" key="1">
    <citation type="submission" date="2014-12" db="EMBL/GenBank/DDBJ databases">
        <title>Genome sequencing of Alteromonas marina AD001.</title>
        <authorList>
            <person name="Adrian T.G.S."/>
            <person name="Chan K.G."/>
        </authorList>
    </citation>
    <scope>NUCLEOTIDE SEQUENCE [LARGE SCALE GENOMIC DNA]</scope>
    <source>
        <strain evidence="3 4">AD001</strain>
    </source>
</reference>
<feature type="signal peptide" evidence="2">
    <location>
        <begin position="1"/>
        <end position="19"/>
    </location>
</feature>
<evidence type="ECO:0000256" key="2">
    <source>
        <dbReference type="SAM" id="SignalP"/>
    </source>
</evidence>
<comment type="caution">
    <text evidence="3">The sequence shown here is derived from an EMBL/GenBank/DDBJ whole genome shotgun (WGS) entry which is preliminary data.</text>
</comment>
<dbReference type="Proteomes" id="UP000031197">
    <property type="component" value="Unassembled WGS sequence"/>
</dbReference>
<dbReference type="PROSITE" id="PS51257">
    <property type="entry name" value="PROKAR_LIPOPROTEIN"/>
    <property type="match status" value="1"/>
</dbReference>
<gene>
    <name evidence="3" type="ORF">RJ41_11525</name>
</gene>
<proteinExistence type="predicted"/>
<evidence type="ECO:0008006" key="5">
    <source>
        <dbReference type="Google" id="ProtNLM"/>
    </source>
</evidence>
<evidence type="ECO:0000313" key="3">
    <source>
        <dbReference type="EMBL" id="KHT51993.1"/>
    </source>
</evidence>
<dbReference type="RefSeq" id="WP_039220788.1">
    <property type="nucleotide sequence ID" value="NZ_JWLW01000018.1"/>
</dbReference>
<keyword evidence="2" id="KW-0732">Signal</keyword>
<dbReference type="OrthoDB" id="5803286at2"/>
<feature type="region of interest" description="Disordered" evidence="1">
    <location>
        <begin position="605"/>
        <end position="632"/>
    </location>
</feature>
<sequence>MTRHLPEFTLVIASLSLLAACGGSGSGDSSAPSTPSIPPTISISGPTNAVVGDAVDFAVASPTGHAIVDINWQVSGVSQQPLSAHTQAIGFDVTSSGSFDIAVNVSLENGTTLTDTITLQTNESSAPIAALRLGHEASEGGRVSLRVDTVNSQGLTISNITWQQTSGPIVNDFNFDDGDYSHSIYFQAPRVSNDTIIEIESTVTLSNGEVLTDSAQVLVKNIDINNSGFFVDDETSIPETVSAHMQPYRADSPYASALVDCVYNNQVSNSCTFSQLPLIGQVTESPTIDDILDRTYVSHPWMGDAFRTYLETSATRDDILKLLRATNAIVISYDIRPSFYWVATGAIYLDANNFWRTPQERDTLNTRPDYRSGFGSELDFTTSWRYVKNGVYYFPNISTANVADRLPRDVSDVEAALSYLLYHELAHANDFFDYTEWQQLSNSASPLSSYDDSSPISTGLTTSLPLTSSQLHALAEVRYGGATASSAQRNYTALQVANWFEDDGAVAFYSYFTEREDLAMLFERFMMLYRLEAEADVGVFTRETLEDGSFIPTWAQRNRVNDDNVTMRVDYVLSRILPELDVPAIQASLPSSYLLPNDITWRDSASSTNPNVQSASDKLMLQKGGNNSVTSDGTLMTVAEEFSTTSSAHSLRKEQ</sequence>